<keyword evidence="4" id="KW-1185">Reference proteome</keyword>
<dbReference type="PANTHER" id="PTHR39965">
    <property type="entry name" value="CRISPR SYSTEM CMR SUBUNIT CMR6"/>
    <property type="match status" value="1"/>
</dbReference>
<organism evidence="3 4">
    <name type="scientific">Thermus tengchongensis</name>
    <dbReference type="NCBI Taxonomy" id="1214928"/>
    <lineage>
        <taxon>Bacteria</taxon>
        <taxon>Thermotogati</taxon>
        <taxon>Deinococcota</taxon>
        <taxon>Deinococci</taxon>
        <taxon>Thermales</taxon>
        <taxon>Thermaceae</taxon>
        <taxon>Thermus</taxon>
    </lineage>
</organism>
<dbReference type="Pfam" id="PF03787">
    <property type="entry name" value="RAMPs"/>
    <property type="match status" value="1"/>
</dbReference>
<dbReference type="NCBIfam" id="TIGR01898">
    <property type="entry name" value="cas_TM1791_cmr6"/>
    <property type="match status" value="1"/>
</dbReference>
<accession>A0ABY2K3Y5</accession>
<evidence type="ECO:0000259" key="2">
    <source>
        <dbReference type="Pfam" id="PF03787"/>
    </source>
</evidence>
<sequence>MSRREVLKGLRFPGATRVNRGLWLDRFLESSHRDDTESKRNLVQEAAQEGEPEGYAEFFQRYRQALVEAGAEVREAHTLGRLVVGLGGEGVLETSLTLHRTYGVPYLPGSALKGLASRYVHLRLEGEAWRRDLDRFQRGKAQAALFGTTEEQGLVVFFDALPLPGKWRLRPDIMNPHHANYYGGGKVPPADWDSPVPVPFLSVTGTFLLGLAPAPGVDREAAKPWLQAAWQILAWALREEGVGAKTSSGYGRMELAGALPAQAEEGKDGGKVPSPEYERLATRLRSVSYPNFRGFLEENAEAILGLSEEELAGLRQALEAKGFLKNPSHLKSWAKESPRLKEVLERLRS</sequence>
<protein>
    <submittedName>
        <fullName evidence="3">Type III-B CRISPR module RAMP protein Cmr6</fullName>
    </submittedName>
</protein>
<reference evidence="3 4" key="1">
    <citation type="submission" date="2019-03" db="EMBL/GenBank/DDBJ databases">
        <title>Thermus tengchongensis species for the arsenic transformation mechanism.</title>
        <authorList>
            <person name="Yuan G.C."/>
        </authorList>
    </citation>
    <scope>NUCLEOTIDE SEQUENCE [LARGE SCALE GENOMIC DNA]</scope>
    <source>
        <strain evidence="3 4">15Y</strain>
    </source>
</reference>
<comment type="caution">
    <text evidence="3">The sequence shown here is derived from an EMBL/GenBank/DDBJ whole genome shotgun (WGS) entry which is preliminary data.</text>
</comment>
<name>A0ABY2K3Y5_9DEIN</name>
<evidence type="ECO:0000313" key="3">
    <source>
        <dbReference type="EMBL" id="TFU14829.1"/>
    </source>
</evidence>
<evidence type="ECO:0000313" key="4">
    <source>
        <dbReference type="Proteomes" id="UP000297244"/>
    </source>
</evidence>
<keyword evidence="1" id="KW-0051">Antiviral defense</keyword>
<dbReference type="InterPro" id="IPR010172">
    <property type="entry name" value="CRISPR-assoc_prot_TM1791"/>
</dbReference>
<dbReference type="InterPro" id="IPR005537">
    <property type="entry name" value="RAMP_III_fam"/>
</dbReference>
<evidence type="ECO:0000256" key="1">
    <source>
        <dbReference type="ARBA" id="ARBA00023118"/>
    </source>
</evidence>
<proteinExistence type="predicted"/>
<dbReference type="Proteomes" id="UP000297244">
    <property type="component" value="Unassembled WGS sequence"/>
</dbReference>
<feature type="domain" description="CRISPR type III-associated protein" evidence="2">
    <location>
        <begin position="77"/>
        <end position="254"/>
    </location>
</feature>
<dbReference type="EMBL" id="SKBL01000025">
    <property type="protein sequence ID" value="TFU14829.1"/>
    <property type="molecule type" value="Genomic_DNA"/>
</dbReference>
<dbReference type="PANTHER" id="PTHR39965:SF1">
    <property type="entry name" value="CRISPR SYSTEM CMR SUBUNIT CMR6"/>
    <property type="match status" value="1"/>
</dbReference>
<dbReference type="RefSeq" id="WP_135343887.1">
    <property type="nucleotide sequence ID" value="NZ_ML214260.1"/>
</dbReference>
<gene>
    <name evidence="3" type="primary">cmr6</name>
    <name evidence="3" type="ORF">E0489_11340</name>
</gene>